<dbReference type="GO" id="GO:0005886">
    <property type="term" value="C:plasma membrane"/>
    <property type="evidence" value="ECO:0007669"/>
    <property type="project" value="UniProtKB-SubCell"/>
</dbReference>
<sequence length="550" mass="61159">MATRLNVNHLLIDAATRLVPKLFGILTFVAGVALLLLVLTPIDPEALPVVQRLLPLELVEISHMAGTAIAVLLILVARGLWERVDTAWYMAIALLLLGAVVSLTRELAVAPAVVLAVCAALLVPCKQAFRRKSQLLTLKVRPLWMGVIGMTLLLIGLGGFYAYEQVPYAHKLWGQFEYEASVSRFLRGLVIMVVTVGVFALYRLFGVARAAPPMPDEDDLSDLHEVVSESVNPQAWLALLRDKHILWSDDRKAFVMYGISGKQWIVMGEPVGDEAHRTQLCWQLKDMASLAKAKLSFYQISPAMLPLIIDLGLTPYKIGEEAMVDVNAFTTAGKKGINLRQTLKKYDGTATFEVIPPEQIEPELPRLREVSDIWLKSKGAKEKKYSLGFFDETYIRLMPVAVVRMDGKIMAFANLWPTGDRSELSLDLMRYDTDAPHGIMEYLFLQLIFYSRDAGYRYFSLGLAPLAGLEAGPLSPLWSKLGSLIYTFGGEIYNFEGLRAYKEKFRPQWQPRYFAIAGRETALVPALIALAALGVKSDKPHPAKALVKKA</sequence>
<evidence type="ECO:0000259" key="7">
    <source>
        <dbReference type="Pfam" id="PF09924"/>
    </source>
</evidence>
<keyword evidence="3 6" id="KW-0812">Transmembrane</keyword>
<evidence type="ECO:0000313" key="8">
    <source>
        <dbReference type="EMBL" id="GGZ43129.1"/>
    </source>
</evidence>
<proteinExistence type="predicted"/>
<feature type="transmembrane region" description="Helical" evidence="6">
    <location>
        <begin position="109"/>
        <end position="129"/>
    </location>
</feature>
<dbReference type="PANTHER" id="PTHR34697:SF2">
    <property type="entry name" value="PHOSPHATIDYLGLYCEROL LYSYLTRANSFERASE"/>
    <property type="match status" value="1"/>
</dbReference>
<dbReference type="SUPFAM" id="SSF55729">
    <property type="entry name" value="Acyl-CoA N-acyltransferases (Nat)"/>
    <property type="match status" value="1"/>
</dbReference>
<feature type="transmembrane region" description="Helical" evidence="6">
    <location>
        <begin position="141"/>
        <end position="163"/>
    </location>
</feature>
<keyword evidence="4 6" id="KW-1133">Transmembrane helix</keyword>
<evidence type="ECO:0000256" key="1">
    <source>
        <dbReference type="ARBA" id="ARBA00004651"/>
    </source>
</evidence>
<dbReference type="InterPro" id="IPR024320">
    <property type="entry name" value="LPG_synthase_C"/>
</dbReference>
<organism evidence="8 9">
    <name type="scientific">Asticcacaulis endophyticus</name>
    <dbReference type="NCBI Taxonomy" id="1395890"/>
    <lineage>
        <taxon>Bacteria</taxon>
        <taxon>Pseudomonadati</taxon>
        <taxon>Pseudomonadota</taxon>
        <taxon>Alphaproteobacteria</taxon>
        <taxon>Caulobacterales</taxon>
        <taxon>Caulobacteraceae</taxon>
        <taxon>Asticcacaulis</taxon>
    </lineage>
</organism>
<protein>
    <recommendedName>
        <fullName evidence="7">Phosphatidylglycerol lysyltransferase C-terminal domain-containing protein</fullName>
    </recommendedName>
</protein>
<keyword evidence="9" id="KW-1185">Reference proteome</keyword>
<dbReference type="PANTHER" id="PTHR34697">
    <property type="entry name" value="PHOSPHATIDYLGLYCEROL LYSYLTRANSFERASE"/>
    <property type="match status" value="1"/>
</dbReference>
<reference evidence="8" key="1">
    <citation type="journal article" date="2014" name="Int. J. Syst. Evol. Microbiol.">
        <title>Complete genome sequence of Corynebacterium casei LMG S-19264T (=DSM 44701T), isolated from a smear-ripened cheese.</title>
        <authorList>
            <consortium name="US DOE Joint Genome Institute (JGI-PGF)"/>
            <person name="Walter F."/>
            <person name="Albersmeier A."/>
            <person name="Kalinowski J."/>
            <person name="Ruckert C."/>
        </authorList>
    </citation>
    <scope>NUCLEOTIDE SEQUENCE</scope>
    <source>
        <strain evidence="8">KCTC 32296</strain>
    </source>
</reference>
<reference evidence="8" key="2">
    <citation type="submission" date="2020-09" db="EMBL/GenBank/DDBJ databases">
        <authorList>
            <person name="Sun Q."/>
            <person name="Kim S."/>
        </authorList>
    </citation>
    <scope>NUCLEOTIDE SEQUENCE</scope>
    <source>
        <strain evidence="8">KCTC 32296</strain>
    </source>
</reference>
<feature type="transmembrane region" description="Helical" evidence="6">
    <location>
        <begin position="185"/>
        <end position="205"/>
    </location>
</feature>
<accession>A0A918QFQ1</accession>
<dbReference type="InterPro" id="IPR016181">
    <property type="entry name" value="Acyl_CoA_acyltransferase"/>
</dbReference>
<dbReference type="GO" id="GO:0016755">
    <property type="term" value="F:aminoacyltransferase activity"/>
    <property type="evidence" value="ECO:0007669"/>
    <property type="project" value="TreeGrafter"/>
</dbReference>
<keyword evidence="5 6" id="KW-0472">Membrane</keyword>
<dbReference type="RefSeq" id="WP_189488545.1">
    <property type="nucleotide sequence ID" value="NZ_BMZB01000006.1"/>
</dbReference>
<evidence type="ECO:0000256" key="4">
    <source>
        <dbReference type="ARBA" id="ARBA00022989"/>
    </source>
</evidence>
<dbReference type="EMBL" id="BMZB01000006">
    <property type="protein sequence ID" value="GGZ43129.1"/>
    <property type="molecule type" value="Genomic_DNA"/>
</dbReference>
<feature type="transmembrane region" description="Helical" evidence="6">
    <location>
        <begin position="21"/>
        <end position="41"/>
    </location>
</feature>
<feature type="transmembrane region" description="Helical" evidence="6">
    <location>
        <begin position="61"/>
        <end position="80"/>
    </location>
</feature>
<evidence type="ECO:0000256" key="6">
    <source>
        <dbReference type="SAM" id="Phobius"/>
    </source>
</evidence>
<comment type="caution">
    <text evidence="8">The sequence shown here is derived from an EMBL/GenBank/DDBJ whole genome shotgun (WGS) entry which is preliminary data.</text>
</comment>
<dbReference type="Pfam" id="PF09924">
    <property type="entry name" value="LPG_synthase_C"/>
    <property type="match status" value="1"/>
</dbReference>
<comment type="subcellular location">
    <subcellularLocation>
        <location evidence="1">Cell membrane</location>
        <topology evidence="1">Multi-pass membrane protein</topology>
    </subcellularLocation>
</comment>
<evidence type="ECO:0000256" key="3">
    <source>
        <dbReference type="ARBA" id="ARBA00022692"/>
    </source>
</evidence>
<evidence type="ECO:0000256" key="2">
    <source>
        <dbReference type="ARBA" id="ARBA00022475"/>
    </source>
</evidence>
<keyword evidence="2" id="KW-1003">Cell membrane</keyword>
<name>A0A918QFQ1_9CAUL</name>
<gene>
    <name evidence="8" type="ORF">GCM10011273_32410</name>
</gene>
<feature type="transmembrane region" description="Helical" evidence="6">
    <location>
        <begin position="87"/>
        <end position="103"/>
    </location>
</feature>
<evidence type="ECO:0000256" key="5">
    <source>
        <dbReference type="ARBA" id="ARBA00023136"/>
    </source>
</evidence>
<dbReference type="GO" id="GO:0055091">
    <property type="term" value="P:phospholipid homeostasis"/>
    <property type="evidence" value="ECO:0007669"/>
    <property type="project" value="TreeGrafter"/>
</dbReference>
<dbReference type="AlphaFoldDB" id="A0A918QFQ1"/>
<dbReference type="Proteomes" id="UP000662572">
    <property type="component" value="Unassembled WGS sequence"/>
</dbReference>
<feature type="domain" description="Phosphatidylglycerol lysyltransferase C-terminal" evidence="7">
    <location>
        <begin position="229"/>
        <end position="515"/>
    </location>
</feature>
<evidence type="ECO:0000313" key="9">
    <source>
        <dbReference type="Proteomes" id="UP000662572"/>
    </source>
</evidence>
<dbReference type="InterPro" id="IPR051211">
    <property type="entry name" value="PG_lysyltransferase"/>
</dbReference>